<protein>
    <recommendedName>
        <fullName evidence="16">Dedicator of cytokinesis protein 1</fullName>
    </recommendedName>
</protein>
<sequence length="1928" mass="222867">MTKWSAVQDRAKYAVAVCNFKQDGPQRLHLTVGDTIHILQELEDWYYGCSTKNKSVWGIFPKSYVCVKESIVDKTGIHEAIIPRESPIVQEITSVIREWGVIWKQLYVARDAELAAVRNMIYELIEWRRKIMSGTLPVDELKELKQKSTTKIDVGNAILGLDLVVRDEHGNILNPDVTSAIDLYRAHEAATQRIKLMANNTVNDDENKNQKYSSRYVHSFYVTVKNFVCRIGDDADLLMTLYDAKEGKCISENYLIKWSKEGLAKDLEQLNNLRVLFTDLGSKDLVREKTFLVCQIIRIGSMELKDYDHKRATHIQRSKASEGLRRPFGVAAMEITDIINGKLDNDEEKQYFIPFVQCNERDFLDSLLRKVLTSKEVTQKEHKGQGLWVCLKLLHGDIKQVKEENPHLISPSTAVARKMGFPDIILPGDVRNDLYLTISYGEFTKGAKSSDRNIEVSVKVLNEKGQLISDVISLGSGSDAINEYKSVIYYHEDKPKWMETFKIAIPIEEFYNAHLKFTFKHRSSNDAKDRAEKAFAISFVKLMQENGTTLKDEIHELLVYKIDYKKFDDNDISYMKLPSTRHELERYISANCPPTPSKNSNNVISSNGLVLSSKDSFHMGSLVCSTKLTQNVDLLGLLKWRSNPENLKNNLLSLMKVDGEEIVKFLQDTLDALFNILMQNSDSELYDNLVFEALIFIISLVSDRKYHHFRPILDLYIKKDFSATLTYNKLIVVLKYFVDSALQKDTHETLLRTMKSIEYIFKFIVRSRQLFAALNEDKGREEFEILLKKLLESITAMMVYDTDSTLLVQGACLKYLPFAIPDILSVFDGLELSHILVKLINNVPKDRLTKQKMMCVNDLVHSELFQIPECRLVLLPMICSQSKALLERNDEMELCVKIISDIMTSLYDREQRSVHNDISEIMLSILRTIIQCVVERKFTSLMGNMVAALIAILRQMTPYHYNQYINKFHTKTDLLDFIMEILLVFRDLFNKAVYPADWNEMIMLQNSVILKALRHFSVIIRERFTNPFEIQVWNNFFHCAIAFLTQDALQLEMFSQNKRNKIVLRYKDMRRETGFEIRAMWFNLGFHQIHFVPGMVGPFLEMTLIPEVELRKATIPIFFDMMQCEFYSNRGSTFSSTHQEYLSNREIKYNFDEFEHEMITQLDMLVEGGRGDEEYKDLFLEIVSRLCENHQTMHEKGMGFVRTVVRLMKRLLEYRMIVTDENKENRMSCTVNLLEFYHEINRREMYIRYLYKLCDLHLECENYVEAAFTLKLHAKLLRWSDEPLSQLLKNDKHPSCETHRELKECLYYDILDYFDKGKLWETGLALCKELATQYENEVFDYIQLSTLLKRMAEFYDSIMKQVRPEPEYFRVAYFGRGFPPFLQNRVFVYRGNAYEPLSDFSSRLLNQYPLAKLMTKLSPPGEDITESKDQYLQVNKVEPVMHERDRFRNRTVHDQILKYYKVNEVQKFTYSRPMRKGEKDSDNEFATMWLERTNLVTTYPLPGILRWFPVTSQQSIEISPLENAIETMEMTNRRILSLVLQHRANPLLPINPLSMLLNGVVDAAVMGGIINYEKAFFTEEYSLAHNTRKDVEGIQKLKDVIARQVPLLEAGIAIHKLKAPESLKPFHQHMEETFQKLRGGIEEKYGKRDYPPELQERIPVMIRRVKTAPPKPNFKEERISDASFTQESPRKNVISNISISSTQSSKSSPSIRGTSIFVKPNSSSSSKISGKKNRESSSLTLRRSSGPSYSSQNSEHSNSQWYDTSPISPKGEGPVIELSEQLTPQRPLRSGVISERRLSRPSSGQFRHQTPSPTGMSRSPSESTYSLSLPSTPSTMSLEISEEKPPPLPQKQAYSDYTNITEDMQFCGPPRKNSVTLTLRAKNKPPPPLPLKESSISPNSNSTPTSNDSDSPPELPQRPRQKSPMIES</sequence>
<dbReference type="InterPro" id="IPR046770">
    <property type="entry name" value="DOCKER_Lobe_B"/>
</dbReference>
<feature type="compositionally biased region" description="Low complexity" evidence="10">
    <location>
        <begin position="1891"/>
        <end position="1912"/>
    </location>
</feature>
<dbReference type="Gene3D" id="2.30.30.40">
    <property type="entry name" value="SH3 Domains"/>
    <property type="match status" value="1"/>
</dbReference>
<dbReference type="GO" id="GO:0007520">
    <property type="term" value="P:myoblast fusion"/>
    <property type="evidence" value="ECO:0007669"/>
    <property type="project" value="TreeGrafter"/>
</dbReference>
<dbReference type="Gene3D" id="1.20.1270.350">
    <property type="entry name" value="Dedicator of cytokinesis N-terminal subdomain"/>
    <property type="match status" value="1"/>
</dbReference>
<dbReference type="GO" id="GO:0031267">
    <property type="term" value="F:small GTPase binding"/>
    <property type="evidence" value="ECO:0007669"/>
    <property type="project" value="TreeGrafter"/>
</dbReference>
<keyword evidence="7" id="KW-0472">Membrane</keyword>
<dbReference type="Pfam" id="PF20421">
    <property type="entry name" value="DHR-2_Lobe_C"/>
    <property type="match status" value="1"/>
</dbReference>
<feature type="domain" description="DOCKER" evidence="13">
    <location>
        <begin position="1237"/>
        <end position="1650"/>
    </location>
</feature>
<gene>
    <name evidence="14" type="ORF">JTE90_011611</name>
</gene>
<name>A0AAV6U4C9_9ARAC</name>
<dbReference type="Gene3D" id="2.60.40.150">
    <property type="entry name" value="C2 domain"/>
    <property type="match status" value="1"/>
</dbReference>
<dbReference type="Pfam" id="PF20422">
    <property type="entry name" value="DHR-2_Lobe_B"/>
    <property type="match status" value="1"/>
</dbReference>
<feature type="compositionally biased region" description="Polar residues" evidence="10">
    <location>
        <begin position="1800"/>
        <end position="1816"/>
    </location>
</feature>
<keyword evidence="3 8" id="KW-0728">SH3 domain</keyword>
<dbReference type="Pfam" id="PF14429">
    <property type="entry name" value="DOCK-C2"/>
    <property type="match status" value="1"/>
</dbReference>
<reference evidence="14 15" key="1">
    <citation type="journal article" date="2022" name="Nat. Ecol. Evol.">
        <title>A masculinizing supergene underlies an exaggerated male reproductive morph in a spider.</title>
        <authorList>
            <person name="Hendrickx F."/>
            <person name="De Corte Z."/>
            <person name="Sonet G."/>
            <person name="Van Belleghem S.M."/>
            <person name="Kostlbacher S."/>
            <person name="Vangestel C."/>
        </authorList>
    </citation>
    <scope>NUCLEOTIDE SEQUENCE [LARGE SCALE GENOMIC DNA]</scope>
    <source>
        <strain evidence="14">W744_W776</strain>
    </source>
</reference>
<dbReference type="Proteomes" id="UP000827092">
    <property type="component" value="Unassembled WGS sequence"/>
</dbReference>
<dbReference type="GO" id="GO:0007264">
    <property type="term" value="P:small GTPase-mediated signal transduction"/>
    <property type="evidence" value="ECO:0007669"/>
    <property type="project" value="InterPro"/>
</dbReference>
<evidence type="ECO:0000259" key="12">
    <source>
        <dbReference type="PROSITE" id="PS51650"/>
    </source>
</evidence>
<evidence type="ECO:0000256" key="8">
    <source>
        <dbReference type="PROSITE-ProRule" id="PRU00192"/>
    </source>
</evidence>
<dbReference type="Pfam" id="PF07653">
    <property type="entry name" value="SH3_2"/>
    <property type="match status" value="1"/>
</dbReference>
<proteinExistence type="inferred from homology"/>
<dbReference type="PANTHER" id="PTHR45653">
    <property type="entry name" value="DEDICATOR OF CYTOKINESIS"/>
    <property type="match status" value="1"/>
</dbReference>
<dbReference type="Gene3D" id="1.25.40.410">
    <property type="match status" value="1"/>
</dbReference>
<dbReference type="InterPro" id="IPR036028">
    <property type="entry name" value="SH3-like_dom_sf"/>
</dbReference>
<dbReference type="GO" id="GO:0005085">
    <property type="term" value="F:guanyl-nucleotide exchange factor activity"/>
    <property type="evidence" value="ECO:0007669"/>
    <property type="project" value="UniProtKB-KW"/>
</dbReference>
<comment type="caution">
    <text evidence="14">The sequence shown here is derived from an EMBL/GenBank/DDBJ whole genome shotgun (WGS) entry which is preliminary data.</text>
</comment>
<feature type="domain" description="C2 DOCK-type" evidence="12">
    <location>
        <begin position="431"/>
        <end position="624"/>
    </location>
</feature>
<evidence type="ECO:0008006" key="16">
    <source>
        <dbReference type="Google" id="ProtNLM"/>
    </source>
</evidence>
<dbReference type="SMART" id="SM00326">
    <property type="entry name" value="SH3"/>
    <property type="match status" value="1"/>
</dbReference>
<comment type="subcellular location">
    <subcellularLocation>
        <location evidence="2">Cytoplasm</location>
    </subcellularLocation>
    <subcellularLocation>
        <location evidence="1">Membrane</location>
    </subcellularLocation>
</comment>
<feature type="compositionally biased region" description="Polar residues" evidence="10">
    <location>
        <begin position="1852"/>
        <end position="1862"/>
    </location>
</feature>
<keyword evidence="4" id="KW-0963">Cytoplasm</keyword>
<evidence type="ECO:0000256" key="1">
    <source>
        <dbReference type="ARBA" id="ARBA00004370"/>
    </source>
</evidence>
<dbReference type="PROSITE" id="PS51651">
    <property type="entry name" value="DOCKER"/>
    <property type="match status" value="1"/>
</dbReference>
<evidence type="ECO:0000313" key="15">
    <source>
        <dbReference type="Proteomes" id="UP000827092"/>
    </source>
</evidence>
<evidence type="ECO:0000256" key="9">
    <source>
        <dbReference type="PROSITE-ProRule" id="PRU00983"/>
    </source>
</evidence>
<dbReference type="FunFam" id="1.20.58.740:FF:000004">
    <property type="entry name" value="Dedicator of cytokinesis protein 1"/>
    <property type="match status" value="1"/>
</dbReference>
<feature type="compositionally biased region" description="Low complexity" evidence="10">
    <location>
        <begin position="1817"/>
        <end position="1838"/>
    </location>
</feature>
<dbReference type="CDD" id="cd11697">
    <property type="entry name" value="DHR2_DOCK_A"/>
    <property type="match status" value="1"/>
</dbReference>
<dbReference type="PANTHER" id="PTHR45653:SF10">
    <property type="entry name" value="MYOBLAST CITY, ISOFORM B"/>
    <property type="match status" value="1"/>
</dbReference>
<dbReference type="PROSITE" id="PS51650">
    <property type="entry name" value="C2_DOCK"/>
    <property type="match status" value="1"/>
</dbReference>
<dbReference type="InterPro" id="IPR035892">
    <property type="entry name" value="C2_domain_sf"/>
</dbReference>
<feature type="compositionally biased region" description="Low complexity" evidence="10">
    <location>
        <begin position="1736"/>
        <end position="1760"/>
    </location>
</feature>
<keyword evidence="5" id="KW-0597">Phosphoprotein</keyword>
<evidence type="ECO:0000256" key="5">
    <source>
        <dbReference type="ARBA" id="ARBA00022553"/>
    </source>
</evidence>
<dbReference type="FunFam" id="1.20.1270.350:FF:000001">
    <property type="entry name" value="dedicator of cytokinesis protein 4"/>
    <property type="match status" value="1"/>
</dbReference>
<evidence type="ECO:0000256" key="4">
    <source>
        <dbReference type="ARBA" id="ARBA00022490"/>
    </source>
</evidence>
<evidence type="ECO:0000259" key="11">
    <source>
        <dbReference type="PROSITE" id="PS50002"/>
    </source>
</evidence>
<dbReference type="InterPro" id="IPR032376">
    <property type="entry name" value="DOCK_N"/>
</dbReference>
<evidence type="ECO:0000259" key="13">
    <source>
        <dbReference type="PROSITE" id="PS51651"/>
    </source>
</evidence>
<feature type="domain" description="SH3" evidence="11">
    <location>
        <begin position="9"/>
        <end position="70"/>
    </location>
</feature>
<dbReference type="EMBL" id="JAFNEN010000675">
    <property type="protein sequence ID" value="KAG8178683.1"/>
    <property type="molecule type" value="Genomic_DNA"/>
</dbReference>
<dbReference type="GO" id="GO:0005886">
    <property type="term" value="C:plasma membrane"/>
    <property type="evidence" value="ECO:0007669"/>
    <property type="project" value="TreeGrafter"/>
</dbReference>
<dbReference type="InterPro" id="IPR056372">
    <property type="entry name" value="TPR_DOCK"/>
</dbReference>
<feature type="compositionally biased region" description="Low complexity" evidence="10">
    <location>
        <begin position="1694"/>
        <end position="1711"/>
    </location>
</feature>
<comment type="similarity">
    <text evidence="9">Belongs to the DOCK family.</text>
</comment>
<dbReference type="Pfam" id="PF06920">
    <property type="entry name" value="DHR-2_Lobe_A"/>
    <property type="match status" value="1"/>
</dbReference>
<evidence type="ECO:0000256" key="2">
    <source>
        <dbReference type="ARBA" id="ARBA00004496"/>
    </source>
</evidence>
<dbReference type="GO" id="GO:0016477">
    <property type="term" value="P:cell migration"/>
    <property type="evidence" value="ECO:0007669"/>
    <property type="project" value="TreeGrafter"/>
</dbReference>
<dbReference type="InterPro" id="IPR026791">
    <property type="entry name" value="DOCK"/>
</dbReference>
<keyword evidence="6" id="KW-0344">Guanine-nucleotide releasing factor</keyword>
<dbReference type="Pfam" id="PF16172">
    <property type="entry name" value="DOCK_N"/>
    <property type="match status" value="1"/>
</dbReference>
<dbReference type="Pfam" id="PF23554">
    <property type="entry name" value="TPR_DOCK"/>
    <property type="match status" value="1"/>
</dbReference>
<organism evidence="14 15">
    <name type="scientific">Oedothorax gibbosus</name>
    <dbReference type="NCBI Taxonomy" id="931172"/>
    <lineage>
        <taxon>Eukaryota</taxon>
        <taxon>Metazoa</taxon>
        <taxon>Ecdysozoa</taxon>
        <taxon>Arthropoda</taxon>
        <taxon>Chelicerata</taxon>
        <taxon>Arachnida</taxon>
        <taxon>Araneae</taxon>
        <taxon>Araneomorphae</taxon>
        <taxon>Entelegynae</taxon>
        <taxon>Araneoidea</taxon>
        <taxon>Linyphiidae</taxon>
        <taxon>Erigoninae</taxon>
        <taxon>Oedothorax</taxon>
    </lineage>
</organism>
<evidence type="ECO:0000256" key="6">
    <source>
        <dbReference type="ARBA" id="ARBA00022658"/>
    </source>
</evidence>
<dbReference type="SUPFAM" id="SSF50044">
    <property type="entry name" value="SH3-domain"/>
    <property type="match status" value="1"/>
</dbReference>
<dbReference type="InterPro" id="IPR046773">
    <property type="entry name" value="DOCKER_Lobe_C"/>
</dbReference>
<dbReference type="InterPro" id="IPR042455">
    <property type="entry name" value="DOCK_N_sub1"/>
</dbReference>
<evidence type="ECO:0000256" key="3">
    <source>
        <dbReference type="ARBA" id="ARBA00022443"/>
    </source>
</evidence>
<evidence type="ECO:0000256" key="10">
    <source>
        <dbReference type="SAM" id="MobiDB-lite"/>
    </source>
</evidence>
<evidence type="ECO:0000256" key="7">
    <source>
        <dbReference type="ARBA" id="ARBA00023136"/>
    </source>
</evidence>
<dbReference type="InterPro" id="IPR027357">
    <property type="entry name" value="DOCKER_dom"/>
</dbReference>
<dbReference type="Gene3D" id="1.20.58.740">
    <property type="match status" value="1"/>
</dbReference>
<dbReference type="InterPro" id="IPR001452">
    <property type="entry name" value="SH3_domain"/>
</dbReference>
<evidence type="ECO:0000313" key="14">
    <source>
        <dbReference type="EMBL" id="KAG8178683.1"/>
    </source>
</evidence>
<dbReference type="InterPro" id="IPR043162">
    <property type="entry name" value="DOCK_C_lobe_C"/>
</dbReference>
<dbReference type="CDD" id="cd11872">
    <property type="entry name" value="SH3_DOCK_AB"/>
    <property type="match status" value="1"/>
</dbReference>
<feature type="region of interest" description="Disordered" evidence="10">
    <location>
        <begin position="1665"/>
        <end position="1928"/>
    </location>
</feature>
<accession>A0AAV6U4C9</accession>
<dbReference type="PROSITE" id="PS50002">
    <property type="entry name" value="SH3"/>
    <property type="match status" value="1"/>
</dbReference>
<dbReference type="GO" id="GO:0005737">
    <property type="term" value="C:cytoplasm"/>
    <property type="evidence" value="ECO:0007669"/>
    <property type="project" value="UniProtKB-SubCell"/>
</dbReference>
<dbReference type="InterPro" id="IPR046769">
    <property type="entry name" value="DOCKER_Lobe_A"/>
</dbReference>
<dbReference type="FunFam" id="1.25.40.410:FF:000004">
    <property type="entry name" value="Dedicator of cytokinesis protein 1"/>
    <property type="match status" value="1"/>
</dbReference>
<dbReference type="InterPro" id="IPR043161">
    <property type="entry name" value="DOCK_C_lobe_A"/>
</dbReference>
<dbReference type="InterPro" id="IPR027007">
    <property type="entry name" value="C2_DOCK-type_domain"/>
</dbReference>
<keyword evidence="15" id="KW-1185">Reference proteome</keyword>